<gene>
    <name evidence="1" type="ORF">DCAF_LOCUS27148</name>
</gene>
<accession>A0AAV1SSW0</accession>
<comment type="caution">
    <text evidence="1">The sequence shown here is derived from an EMBL/GenBank/DDBJ whole genome shotgun (WGS) entry which is preliminary data.</text>
</comment>
<dbReference type="EMBL" id="CAWUPB010001197">
    <property type="protein sequence ID" value="CAK7356867.1"/>
    <property type="molecule type" value="Genomic_DNA"/>
</dbReference>
<protein>
    <submittedName>
        <fullName evidence="1">Uncharacterized protein</fullName>
    </submittedName>
</protein>
<proteinExistence type="predicted"/>
<sequence>MSAAYSVKRNENPRYMLRSMSQENNKRPLLVYSYEKYVLASEKRVTSRKLDKTQLDFKDEREKREKLHANLDVKAMSGKLPGAFKYQLAFN</sequence>
<organism evidence="1 2">
    <name type="scientific">Dovyalis caffra</name>
    <dbReference type="NCBI Taxonomy" id="77055"/>
    <lineage>
        <taxon>Eukaryota</taxon>
        <taxon>Viridiplantae</taxon>
        <taxon>Streptophyta</taxon>
        <taxon>Embryophyta</taxon>
        <taxon>Tracheophyta</taxon>
        <taxon>Spermatophyta</taxon>
        <taxon>Magnoliopsida</taxon>
        <taxon>eudicotyledons</taxon>
        <taxon>Gunneridae</taxon>
        <taxon>Pentapetalae</taxon>
        <taxon>rosids</taxon>
        <taxon>fabids</taxon>
        <taxon>Malpighiales</taxon>
        <taxon>Salicaceae</taxon>
        <taxon>Flacourtieae</taxon>
        <taxon>Dovyalis</taxon>
    </lineage>
</organism>
<name>A0AAV1SSW0_9ROSI</name>
<dbReference type="AlphaFoldDB" id="A0AAV1SSW0"/>
<dbReference type="Proteomes" id="UP001314170">
    <property type="component" value="Unassembled WGS sequence"/>
</dbReference>
<keyword evidence="2" id="KW-1185">Reference proteome</keyword>
<evidence type="ECO:0000313" key="1">
    <source>
        <dbReference type="EMBL" id="CAK7356867.1"/>
    </source>
</evidence>
<evidence type="ECO:0000313" key="2">
    <source>
        <dbReference type="Proteomes" id="UP001314170"/>
    </source>
</evidence>
<reference evidence="1 2" key="1">
    <citation type="submission" date="2024-01" db="EMBL/GenBank/DDBJ databases">
        <authorList>
            <person name="Waweru B."/>
        </authorList>
    </citation>
    <scope>NUCLEOTIDE SEQUENCE [LARGE SCALE GENOMIC DNA]</scope>
</reference>